<dbReference type="InterPro" id="IPR036908">
    <property type="entry name" value="RlpA-like_sf"/>
</dbReference>
<comment type="caution">
    <text evidence="4">The sequence shown here is derived from an EMBL/GenBank/DDBJ whole genome shotgun (WGS) entry which is preliminary data.</text>
</comment>
<reference evidence="4 5" key="1">
    <citation type="submission" date="2023-05" db="EMBL/GenBank/DDBJ databases">
        <title>Gordonibacter KGMB12511T sp. nov., isolated from faeces of healthy Korean.</title>
        <authorList>
            <person name="Kim H.S."/>
            <person name="Kim J.-S."/>
            <person name="Suh M.K."/>
            <person name="Eom M.K."/>
            <person name="Do H.E."/>
            <person name="Lee J.-S."/>
        </authorList>
    </citation>
    <scope>NUCLEOTIDE SEQUENCE [LARGE SCALE GENOMIC DNA]</scope>
    <source>
        <strain evidence="4 5">KGMB12511</strain>
    </source>
</reference>
<feature type="transmembrane region" description="Helical" evidence="3">
    <location>
        <begin position="21"/>
        <end position="39"/>
    </location>
</feature>
<keyword evidence="5" id="KW-1185">Reference proteome</keyword>
<evidence type="ECO:0000256" key="2">
    <source>
        <dbReference type="SAM" id="MobiDB-lite"/>
    </source>
</evidence>
<dbReference type="Proteomes" id="UP001232750">
    <property type="component" value="Unassembled WGS sequence"/>
</dbReference>
<dbReference type="PROSITE" id="PS51257">
    <property type="entry name" value="PROKAR_LIPOPROTEIN"/>
    <property type="match status" value="1"/>
</dbReference>
<evidence type="ECO:0000256" key="3">
    <source>
        <dbReference type="SAM" id="Phobius"/>
    </source>
</evidence>
<keyword evidence="1" id="KW-0175">Coiled coil</keyword>
<feature type="compositionally biased region" description="Pro residues" evidence="2">
    <location>
        <begin position="267"/>
        <end position="285"/>
    </location>
</feature>
<dbReference type="RefSeq" id="WP_283831817.1">
    <property type="nucleotide sequence ID" value="NZ_JASJEU010000013.1"/>
</dbReference>
<feature type="coiled-coil region" evidence="1">
    <location>
        <begin position="53"/>
        <end position="108"/>
    </location>
</feature>
<protein>
    <recommendedName>
        <fullName evidence="6">Peptidase</fullName>
    </recommendedName>
</protein>
<dbReference type="SUPFAM" id="SSF50685">
    <property type="entry name" value="Barwin-like endoglucanases"/>
    <property type="match status" value="1"/>
</dbReference>
<dbReference type="CDD" id="cd22191">
    <property type="entry name" value="DPBB_RlpA_EXP_N-like"/>
    <property type="match status" value="1"/>
</dbReference>
<proteinExistence type="predicted"/>
<organism evidence="4 5">
    <name type="scientific">Gordonibacter faecis</name>
    <dbReference type="NCBI Taxonomy" id="3047475"/>
    <lineage>
        <taxon>Bacteria</taxon>
        <taxon>Bacillati</taxon>
        <taxon>Actinomycetota</taxon>
        <taxon>Coriobacteriia</taxon>
        <taxon>Eggerthellales</taxon>
        <taxon>Eggerthellaceae</taxon>
        <taxon>Gordonibacter</taxon>
    </lineage>
</organism>
<dbReference type="Gene3D" id="6.10.250.3150">
    <property type="match status" value="1"/>
</dbReference>
<evidence type="ECO:0008006" key="6">
    <source>
        <dbReference type="Google" id="ProtNLM"/>
    </source>
</evidence>
<gene>
    <name evidence="4" type="ORF">QNJ86_06610</name>
</gene>
<evidence type="ECO:0000313" key="5">
    <source>
        <dbReference type="Proteomes" id="UP001232750"/>
    </source>
</evidence>
<keyword evidence="3" id="KW-0472">Membrane</keyword>
<evidence type="ECO:0000256" key="1">
    <source>
        <dbReference type="SAM" id="Coils"/>
    </source>
</evidence>
<dbReference type="Gene3D" id="2.40.40.10">
    <property type="entry name" value="RlpA-like domain"/>
    <property type="match status" value="1"/>
</dbReference>
<keyword evidence="3" id="KW-1133">Transmembrane helix</keyword>
<name>A0ABT7DQN1_9ACTN</name>
<evidence type="ECO:0000313" key="4">
    <source>
        <dbReference type="EMBL" id="MDJ1650465.1"/>
    </source>
</evidence>
<dbReference type="EMBL" id="JASJEU010000013">
    <property type="protein sequence ID" value="MDJ1650465.1"/>
    <property type="molecule type" value="Genomic_DNA"/>
</dbReference>
<accession>A0ABT7DQN1</accession>
<sequence length="398" mass="42838">MQKAHRQCRPCSSTRRAPAHVVVATALACVMALSGFPVLEPAEKPAQAFADETADAEQALDDAQLALESAEARMTALTAQYEAIKRESDELQARISEMAAQALEAQQALIEGREALGKTAVQEYLNGGSAQSMLTLLLQSTDFNDLVRNMGYLDAIMRRQAEDVSEQKERSDNFDALILELDEQKDAQDEKLRTLEQKKTEAERVVASATEALSDARDDYAARLEELKRKADELANSGESGGPVIVDGADTVDRPDVVGPDAEVQPNPDPAPPAPAPEPDVPTPTPGDTVGWLSGVASAYGGATDPYTPNPGTTATGAVCDDWSMGVAVPTSWDRYWQYYGRTVEISYGGQTVFAVVNDCGGMENGARSLDLQPGVWKAFGATSCQDWGLRTVSYRFL</sequence>
<feature type="region of interest" description="Disordered" evidence="2">
    <location>
        <begin position="233"/>
        <end position="288"/>
    </location>
</feature>
<keyword evidence="3" id="KW-0812">Transmembrane</keyword>